<dbReference type="Proteomes" id="UP000186216">
    <property type="component" value="Unassembled WGS sequence"/>
</dbReference>
<dbReference type="InterPro" id="IPR052927">
    <property type="entry name" value="DCC_oxidoreductase"/>
</dbReference>
<sequence length="165" mass="19194">MTSTPSSEERIPLSKLNFPKFHYRSNERLVGKFPEDRLLFVYDGVCVLCSGGAKMVAKRDKFDRVRFVSGQSELGKEFFKHYGLPSTEFTAQLVIADGEAFTGFDGFAETIRRLPISWLHLGRLLRYLPFKEKIYSWLARNRYRVFGRRSNCMIPPVELKKRFIA</sequence>
<dbReference type="AlphaFoldDB" id="A0AA45W2S5"/>
<dbReference type="Proteomes" id="UP001215549">
    <property type="component" value="Chromosome"/>
</dbReference>
<protein>
    <submittedName>
        <fullName evidence="2">DUF393 domain-containing protein</fullName>
    </submittedName>
    <submittedName>
        <fullName evidence="1">Predicted thiol-disulfide oxidoreductase YuxK, DCC family</fullName>
    </submittedName>
</protein>
<dbReference type="EMBL" id="CP067140">
    <property type="protein sequence ID" value="WCR01391.1"/>
    <property type="molecule type" value="Genomic_DNA"/>
</dbReference>
<gene>
    <name evidence="2" type="ORF">JHX88_10540</name>
    <name evidence="1" type="ORF">SAMN05421772_10393</name>
</gene>
<reference evidence="2 4" key="2">
    <citation type="submission" date="2021-01" db="EMBL/GenBank/DDBJ databases">
        <title>Biogeographic distribution of Paracoccus.</title>
        <authorList>
            <person name="Hollensteiner J."/>
            <person name="Leineberger J."/>
            <person name="Brinkhoff T."/>
            <person name="Daniel R."/>
        </authorList>
    </citation>
    <scope>NUCLEOTIDE SEQUENCE [LARGE SCALE GENOMIC DNA]</scope>
    <source>
        <strain evidence="2 4">DSM 18447</strain>
    </source>
</reference>
<organism evidence="1 3">
    <name type="scientific">Paracoccus saliphilus</name>
    <dbReference type="NCBI Taxonomy" id="405559"/>
    <lineage>
        <taxon>Bacteria</taxon>
        <taxon>Pseudomonadati</taxon>
        <taxon>Pseudomonadota</taxon>
        <taxon>Alphaproteobacteria</taxon>
        <taxon>Rhodobacterales</taxon>
        <taxon>Paracoccaceae</taxon>
        <taxon>Paracoccus</taxon>
    </lineage>
</organism>
<name>A0AA45W2S5_9RHOB</name>
<dbReference type="PANTHER" id="PTHR33639:SF2">
    <property type="entry name" value="DUF393 DOMAIN-CONTAINING PROTEIN"/>
    <property type="match status" value="1"/>
</dbReference>
<dbReference type="GO" id="GO:0015035">
    <property type="term" value="F:protein-disulfide reductase activity"/>
    <property type="evidence" value="ECO:0007669"/>
    <property type="project" value="InterPro"/>
</dbReference>
<evidence type="ECO:0000313" key="1">
    <source>
        <dbReference type="EMBL" id="SIS70102.1"/>
    </source>
</evidence>
<dbReference type="PANTHER" id="PTHR33639">
    <property type="entry name" value="THIOL-DISULFIDE OXIDOREDUCTASE DCC"/>
    <property type="match status" value="1"/>
</dbReference>
<dbReference type="InterPro" id="IPR007263">
    <property type="entry name" value="DCC1-like"/>
</dbReference>
<keyword evidence="4" id="KW-1185">Reference proteome</keyword>
<dbReference type="Pfam" id="PF04134">
    <property type="entry name" value="DCC1-like"/>
    <property type="match status" value="1"/>
</dbReference>
<reference evidence="1 3" key="1">
    <citation type="submission" date="2017-01" db="EMBL/GenBank/DDBJ databases">
        <authorList>
            <person name="Varghese N."/>
            <person name="Submissions S."/>
        </authorList>
    </citation>
    <scope>NUCLEOTIDE SEQUENCE [LARGE SCALE GENOMIC DNA]</scope>
    <source>
        <strain evidence="1 3">DSM 18447</strain>
    </source>
</reference>
<dbReference type="EMBL" id="FTOU01000003">
    <property type="protein sequence ID" value="SIS70102.1"/>
    <property type="molecule type" value="Genomic_DNA"/>
</dbReference>
<evidence type="ECO:0000313" key="2">
    <source>
        <dbReference type="EMBL" id="WCR01391.1"/>
    </source>
</evidence>
<proteinExistence type="predicted"/>
<evidence type="ECO:0000313" key="4">
    <source>
        <dbReference type="Proteomes" id="UP001215549"/>
    </source>
</evidence>
<dbReference type="RefSeq" id="WP_176011411.1">
    <property type="nucleotide sequence ID" value="NZ_CP067140.1"/>
</dbReference>
<evidence type="ECO:0000313" key="3">
    <source>
        <dbReference type="Proteomes" id="UP000186216"/>
    </source>
</evidence>
<accession>A0AA45W2S5</accession>